<dbReference type="Gene3D" id="2.40.100.10">
    <property type="entry name" value="Cyclophilin-like"/>
    <property type="match status" value="1"/>
</dbReference>
<evidence type="ECO:0000256" key="3">
    <source>
        <dbReference type="ARBA" id="ARBA00022840"/>
    </source>
</evidence>
<evidence type="ECO:0000256" key="2">
    <source>
        <dbReference type="ARBA" id="ARBA00022801"/>
    </source>
</evidence>
<dbReference type="SMART" id="SM00797">
    <property type="entry name" value="AHS2"/>
    <property type="match status" value="1"/>
</dbReference>
<name>A0A285X6J9_9FLAO</name>
<evidence type="ECO:0000313" key="5">
    <source>
        <dbReference type="EMBL" id="SOC80414.1"/>
    </source>
</evidence>
<dbReference type="GO" id="GO:0005524">
    <property type="term" value="F:ATP binding"/>
    <property type="evidence" value="ECO:0007669"/>
    <property type="project" value="UniProtKB-KW"/>
</dbReference>
<dbReference type="Pfam" id="PF02626">
    <property type="entry name" value="CT_A_B"/>
    <property type="match status" value="1"/>
</dbReference>
<keyword evidence="3" id="KW-0067">ATP-binding</keyword>
<dbReference type="GO" id="GO:0016787">
    <property type="term" value="F:hydrolase activity"/>
    <property type="evidence" value="ECO:0007669"/>
    <property type="project" value="UniProtKB-KW"/>
</dbReference>
<dbReference type="EMBL" id="OCMF01000002">
    <property type="protein sequence ID" value="SOC80414.1"/>
    <property type="molecule type" value="Genomic_DNA"/>
</dbReference>
<protein>
    <submittedName>
        <fullName evidence="5">Biotin-dependent carboxylase uncharacterized domain-containing protein</fullName>
    </submittedName>
</protein>
<dbReference type="Proteomes" id="UP000219193">
    <property type="component" value="Unassembled WGS sequence"/>
</dbReference>
<sequence>MPGLYSSIQDLGRFGFRKYGVPLSGAMDQRAAGMANLLLQNEPNAAVLEITLQGPVLMFQEAAEIVVTGADLSPVLDGEKLFNNHTVPVKEGQVLKFGGRISGFRAYVGIKNGFQSPKILKSRSWCKGVTPHHRMEKGMEIPFLKGDISASEKFSTVRSDAYLTSEVIEAFPGPEFELLSASEKERLRKGHFSVGKDSDRMGIRFQEKLQNSLAPIITGPVLPGTVQLTPSGVMISLMRDGQTTGGYPRILQITEEGMDILAQKLPGEELYIKLVNYL</sequence>
<dbReference type="InterPro" id="IPR052708">
    <property type="entry name" value="PxpC"/>
</dbReference>
<organism evidence="5 6">
    <name type="scientific">Salinimicrobium sediminis</name>
    <dbReference type="NCBI Taxonomy" id="1343891"/>
    <lineage>
        <taxon>Bacteria</taxon>
        <taxon>Pseudomonadati</taxon>
        <taxon>Bacteroidota</taxon>
        <taxon>Flavobacteriia</taxon>
        <taxon>Flavobacteriales</taxon>
        <taxon>Flavobacteriaceae</taxon>
        <taxon>Salinimicrobium</taxon>
    </lineage>
</organism>
<evidence type="ECO:0000313" key="6">
    <source>
        <dbReference type="Proteomes" id="UP000219193"/>
    </source>
</evidence>
<dbReference type="InterPro" id="IPR029000">
    <property type="entry name" value="Cyclophilin-like_dom_sf"/>
</dbReference>
<dbReference type="InterPro" id="IPR003778">
    <property type="entry name" value="CT_A_B"/>
</dbReference>
<dbReference type="AlphaFoldDB" id="A0A285X6J9"/>
<keyword evidence="1" id="KW-0547">Nucleotide-binding</keyword>
<reference evidence="6" key="1">
    <citation type="submission" date="2017-09" db="EMBL/GenBank/DDBJ databases">
        <authorList>
            <person name="Varghese N."/>
            <person name="Submissions S."/>
        </authorList>
    </citation>
    <scope>NUCLEOTIDE SEQUENCE [LARGE SCALE GENOMIC DNA]</scope>
    <source>
        <strain evidence="6">CGMCC 1.12641</strain>
    </source>
</reference>
<gene>
    <name evidence="5" type="ORF">SAMN06296241_1963</name>
</gene>
<dbReference type="PANTHER" id="PTHR43309">
    <property type="entry name" value="5-OXOPROLINASE SUBUNIT C"/>
    <property type="match status" value="1"/>
</dbReference>
<proteinExistence type="predicted"/>
<evidence type="ECO:0000259" key="4">
    <source>
        <dbReference type="SMART" id="SM00797"/>
    </source>
</evidence>
<feature type="domain" description="Carboxyltransferase" evidence="4">
    <location>
        <begin position="18"/>
        <end position="277"/>
    </location>
</feature>
<accession>A0A285X6J9</accession>
<keyword evidence="6" id="KW-1185">Reference proteome</keyword>
<dbReference type="PANTHER" id="PTHR43309:SF3">
    <property type="entry name" value="5-OXOPROLINASE SUBUNIT C"/>
    <property type="match status" value="1"/>
</dbReference>
<dbReference type="RefSeq" id="WP_245858979.1">
    <property type="nucleotide sequence ID" value="NZ_OCMF01000002.1"/>
</dbReference>
<keyword evidence="2" id="KW-0378">Hydrolase</keyword>
<evidence type="ECO:0000256" key="1">
    <source>
        <dbReference type="ARBA" id="ARBA00022741"/>
    </source>
</evidence>